<keyword evidence="6" id="KW-1185">Reference proteome</keyword>
<organism evidence="5 6">
    <name type="scientific">Verticiella sediminum</name>
    <dbReference type="NCBI Taxonomy" id="1247510"/>
    <lineage>
        <taxon>Bacteria</taxon>
        <taxon>Pseudomonadati</taxon>
        <taxon>Pseudomonadota</taxon>
        <taxon>Betaproteobacteria</taxon>
        <taxon>Burkholderiales</taxon>
        <taxon>Alcaligenaceae</taxon>
        <taxon>Verticiella</taxon>
    </lineage>
</organism>
<dbReference type="NCBIfam" id="NF005559">
    <property type="entry name" value="PRK07231.1"/>
    <property type="match status" value="1"/>
</dbReference>
<keyword evidence="2" id="KW-0560">Oxidoreductase</keyword>
<dbReference type="Proteomes" id="UP000318405">
    <property type="component" value="Unassembled WGS sequence"/>
</dbReference>
<evidence type="ECO:0000313" key="5">
    <source>
        <dbReference type="EMBL" id="TSH96824.1"/>
    </source>
</evidence>
<dbReference type="InterPro" id="IPR036291">
    <property type="entry name" value="NAD(P)-bd_dom_sf"/>
</dbReference>
<dbReference type="RefSeq" id="WP_143947685.1">
    <property type="nucleotide sequence ID" value="NZ_BAABMB010000002.1"/>
</dbReference>
<dbReference type="InterPro" id="IPR002347">
    <property type="entry name" value="SDR_fam"/>
</dbReference>
<dbReference type="SMART" id="SM00822">
    <property type="entry name" value="PKS_KR"/>
    <property type="match status" value="1"/>
</dbReference>
<dbReference type="SUPFAM" id="SSF51735">
    <property type="entry name" value="NAD(P)-binding Rossmann-fold domains"/>
    <property type="match status" value="1"/>
</dbReference>
<dbReference type="GO" id="GO:0016491">
    <property type="term" value="F:oxidoreductase activity"/>
    <property type="evidence" value="ECO:0007669"/>
    <property type="project" value="UniProtKB-KW"/>
</dbReference>
<evidence type="ECO:0000256" key="2">
    <source>
        <dbReference type="ARBA" id="ARBA00023002"/>
    </source>
</evidence>
<dbReference type="Gene3D" id="3.40.50.720">
    <property type="entry name" value="NAD(P)-binding Rossmann-like Domain"/>
    <property type="match status" value="1"/>
</dbReference>
<name>A0A556AV56_9BURK</name>
<gene>
    <name evidence="5" type="ORF">FOZ76_08345</name>
</gene>
<dbReference type="PANTHER" id="PTHR24321:SF8">
    <property type="entry name" value="ESTRADIOL 17-BETA-DEHYDROGENASE 8-RELATED"/>
    <property type="match status" value="1"/>
</dbReference>
<dbReference type="Pfam" id="PF13561">
    <property type="entry name" value="adh_short_C2"/>
    <property type="match status" value="1"/>
</dbReference>
<dbReference type="FunFam" id="3.40.50.720:FF:000084">
    <property type="entry name" value="Short-chain dehydrogenase reductase"/>
    <property type="match status" value="1"/>
</dbReference>
<comment type="similarity">
    <text evidence="1">Belongs to the short-chain dehydrogenases/reductases (SDR) family.</text>
</comment>
<dbReference type="OrthoDB" id="20590at2"/>
<dbReference type="AlphaFoldDB" id="A0A556AV56"/>
<reference evidence="5 6" key="1">
    <citation type="submission" date="2019-07" db="EMBL/GenBank/DDBJ databases">
        <title>Qingshengfaniella alkalisoli gen. nov., sp. nov., isolated from saline soil.</title>
        <authorList>
            <person name="Xu L."/>
            <person name="Huang X.-X."/>
            <person name="Sun J.-Q."/>
        </authorList>
    </citation>
    <scope>NUCLEOTIDE SEQUENCE [LARGE SCALE GENOMIC DNA]</scope>
    <source>
        <strain evidence="5 6">DSM 27279</strain>
    </source>
</reference>
<dbReference type="PRINTS" id="PR00080">
    <property type="entry name" value="SDRFAMILY"/>
</dbReference>
<dbReference type="EMBL" id="VLTJ01000013">
    <property type="protein sequence ID" value="TSH96824.1"/>
    <property type="molecule type" value="Genomic_DNA"/>
</dbReference>
<comment type="caution">
    <text evidence="5">The sequence shown here is derived from an EMBL/GenBank/DDBJ whole genome shotgun (WGS) entry which is preliminary data.</text>
</comment>
<dbReference type="PROSITE" id="PS00061">
    <property type="entry name" value="ADH_SHORT"/>
    <property type="match status" value="1"/>
</dbReference>
<protein>
    <submittedName>
        <fullName evidence="5">SDR family oxidoreductase</fullName>
    </submittedName>
</protein>
<feature type="domain" description="Ketoreductase" evidence="4">
    <location>
        <begin position="8"/>
        <end position="189"/>
    </location>
</feature>
<dbReference type="InterPro" id="IPR057326">
    <property type="entry name" value="KR_dom"/>
</dbReference>
<accession>A0A556AV56</accession>
<dbReference type="PRINTS" id="PR00081">
    <property type="entry name" value="GDHRDH"/>
</dbReference>
<evidence type="ECO:0000256" key="1">
    <source>
        <dbReference type="ARBA" id="ARBA00006484"/>
    </source>
</evidence>
<evidence type="ECO:0000259" key="4">
    <source>
        <dbReference type="SMART" id="SM00822"/>
    </source>
</evidence>
<dbReference type="InterPro" id="IPR020904">
    <property type="entry name" value="Sc_DH/Rdtase_CS"/>
</dbReference>
<evidence type="ECO:0000313" key="6">
    <source>
        <dbReference type="Proteomes" id="UP000318405"/>
    </source>
</evidence>
<evidence type="ECO:0000256" key="3">
    <source>
        <dbReference type="ARBA" id="ARBA00023027"/>
    </source>
</evidence>
<dbReference type="CDD" id="cd05233">
    <property type="entry name" value="SDR_c"/>
    <property type="match status" value="1"/>
</dbReference>
<proteinExistence type="inferred from homology"/>
<sequence length="256" mass="26808">MQQDYAGRTILVTGGNSGMGKATALLFARRGAQVAIAARRASELDEVVAEISGFGGTAIGIPTDITAPEQVAAMVEQVIARFGKLDAAFNNAGVMGGWGPIEDLTPEDFDRTINVNLRGTWLCARAQIIQMKRQGHGGAIVNTSSWLAHGALKGSGLYSATKAGLDGLVRALALECADVGIRINNVNPGVIDTPMMRTNTTEETLKPFIAHTPMHRVGSSEEIAEAVVWLCSPGASFVTGQTLLVDGGHAIPGNRS</sequence>
<dbReference type="PANTHER" id="PTHR24321">
    <property type="entry name" value="DEHYDROGENASES, SHORT CHAIN"/>
    <property type="match status" value="1"/>
</dbReference>
<keyword evidence="3" id="KW-0520">NAD</keyword>